<dbReference type="PANTHER" id="PTHR33515">
    <property type="entry name" value="RIBOSOME-BINDING FACTOR A, CHLOROPLASTIC-RELATED"/>
    <property type="match status" value="1"/>
</dbReference>
<protein>
    <recommendedName>
        <fullName evidence="2">Ribosome-binding factor A</fullName>
    </recommendedName>
</protein>
<dbReference type="GO" id="GO:0030490">
    <property type="term" value="P:maturation of SSU-rRNA"/>
    <property type="evidence" value="ECO:0007669"/>
    <property type="project" value="UniProtKB-UniRule"/>
</dbReference>
<comment type="subunit">
    <text evidence="2">Monomer. Binds 30S ribosomal subunits, but not 50S ribosomal subunits or 70S ribosomes.</text>
</comment>
<gene>
    <name evidence="2 4" type="primary">rbfA</name>
    <name evidence="4" type="ORF">ENQ20_03680</name>
</gene>
<dbReference type="HAMAP" id="MF_00003">
    <property type="entry name" value="RbfA"/>
    <property type="match status" value="1"/>
</dbReference>
<keyword evidence="1 2" id="KW-0690">Ribosome biogenesis</keyword>
<comment type="function">
    <text evidence="2">One of several proteins that assist in the late maturation steps of the functional core of the 30S ribosomal subunit. Associates with free 30S ribosomal subunits (but not with 30S subunits that are part of 70S ribosomes or polysomes). Required for efficient processing of 16S rRNA. May interact with the 5'-terminal helix region of 16S rRNA.</text>
</comment>
<dbReference type="PROSITE" id="PS01319">
    <property type="entry name" value="RBFA"/>
    <property type="match status" value="1"/>
</dbReference>
<dbReference type="EMBL" id="DSMG01000042">
    <property type="protein sequence ID" value="HDX30577.1"/>
    <property type="molecule type" value="Genomic_DNA"/>
</dbReference>
<dbReference type="PANTHER" id="PTHR33515:SF1">
    <property type="entry name" value="RIBOSOME-BINDING FACTOR A, CHLOROPLASTIC-RELATED"/>
    <property type="match status" value="1"/>
</dbReference>
<dbReference type="InterPro" id="IPR015946">
    <property type="entry name" value="KH_dom-like_a/b"/>
</dbReference>
<comment type="similarity">
    <text evidence="2">Belongs to the RbfA family.</text>
</comment>
<dbReference type="InterPro" id="IPR020053">
    <property type="entry name" value="Ribosome-bd_factorA_CS"/>
</dbReference>
<evidence type="ECO:0000256" key="3">
    <source>
        <dbReference type="SAM" id="MobiDB-lite"/>
    </source>
</evidence>
<sequence length="169" mass="19155">MCWSSANEYASAESIKVKSMIGKRESAPNTHRFPASTMRTGGDLMSTEIRQQRVAELIFEEMSIMLAGELQDPRISLVRVTDVRVSKDLRNVRVFVCHDDETVSRRELLKALQNATSYLRRQLAERLSLRAVPELLFSYDDSLEKAARVQELLRQIAAERAARNAGENA</sequence>
<comment type="subcellular location">
    <subcellularLocation>
        <location evidence="2">Cytoplasm</location>
    </subcellularLocation>
</comment>
<comment type="caution">
    <text evidence="4">The sequence shown here is derived from an EMBL/GenBank/DDBJ whole genome shotgun (WGS) entry which is preliminary data.</text>
</comment>
<evidence type="ECO:0000256" key="2">
    <source>
        <dbReference type="HAMAP-Rule" id="MF_00003"/>
    </source>
</evidence>
<dbReference type="SUPFAM" id="SSF89919">
    <property type="entry name" value="Ribosome-binding factor A, RbfA"/>
    <property type="match status" value="1"/>
</dbReference>
<dbReference type="InterPro" id="IPR023799">
    <property type="entry name" value="RbfA_dom_sf"/>
</dbReference>
<evidence type="ECO:0000313" key="4">
    <source>
        <dbReference type="EMBL" id="HDX30577.1"/>
    </source>
</evidence>
<dbReference type="InterPro" id="IPR000238">
    <property type="entry name" value="RbfA"/>
</dbReference>
<dbReference type="GO" id="GO:0043024">
    <property type="term" value="F:ribosomal small subunit binding"/>
    <property type="evidence" value="ECO:0007669"/>
    <property type="project" value="TreeGrafter"/>
</dbReference>
<reference evidence="4" key="1">
    <citation type="journal article" date="2020" name="mSystems">
        <title>Genome- and Community-Level Interaction Insights into Carbon Utilization and Element Cycling Functions of Hydrothermarchaeota in Hydrothermal Sediment.</title>
        <authorList>
            <person name="Zhou Z."/>
            <person name="Liu Y."/>
            <person name="Xu W."/>
            <person name="Pan J."/>
            <person name="Luo Z.H."/>
            <person name="Li M."/>
        </authorList>
    </citation>
    <scope>NUCLEOTIDE SEQUENCE [LARGE SCALE GENOMIC DNA]</scope>
    <source>
        <strain evidence="4">SpSt-289</strain>
    </source>
</reference>
<organism evidence="4">
    <name type="scientific">Caldilinea aerophila</name>
    <dbReference type="NCBI Taxonomy" id="133453"/>
    <lineage>
        <taxon>Bacteria</taxon>
        <taxon>Bacillati</taxon>
        <taxon>Chloroflexota</taxon>
        <taxon>Caldilineae</taxon>
        <taxon>Caldilineales</taxon>
        <taxon>Caldilineaceae</taxon>
        <taxon>Caldilinea</taxon>
    </lineage>
</organism>
<dbReference type="GO" id="GO:0005829">
    <property type="term" value="C:cytosol"/>
    <property type="evidence" value="ECO:0007669"/>
    <property type="project" value="TreeGrafter"/>
</dbReference>
<evidence type="ECO:0000256" key="1">
    <source>
        <dbReference type="ARBA" id="ARBA00022517"/>
    </source>
</evidence>
<name>A0A7C1FE99_9CHLR</name>
<dbReference type="Pfam" id="PF02033">
    <property type="entry name" value="RBFA"/>
    <property type="match status" value="1"/>
</dbReference>
<accession>A0A7C1FE99</accession>
<feature type="region of interest" description="Disordered" evidence="3">
    <location>
        <begin position="20"/>
        <end position="41"/>
    </location>
</feature>
<keyword evidence="2" id="KW-0963">Cytoplasm</keyword>
<proteinExistence type="inferred from homology"/>
<dbReference type="Gene3D" id="3.30.300.20">
    <property type="match status" value="1"/>
</dbReference>
<dbReference type="NCBIfam" id="TIGR00082">
    <property type="entry name" value="rbfA"/>
    <property type="match status" value="1"/>
</dbReference>
<dbReference type="AlphaFoldDB" id="A0A7C1FE99"/>